<name>A0A9Q1Q6L3_9CARY</name>
<dbReference type="EMBL" id="JAKOGI010000745">
    <property type="protein sequence ID" value="KAJ8430873.1"/>
    <property type="molecule type" value="Genomic_DNA"/>
</dbReference>
<evidence type="ECO:0000313" key="2">
    <source>
        <dbReference type="Proteomes" id="UP001153076"/>
    </source>
</evidence>
<keyword evidence="2" id="KW-1185">Reference proteome</keyword>
<comment type="caution">
    <text evidence="1">The sequence shown here is derived from an EMBL/GenBank/DDBJ whole genome shotgun (WGS) entry which is preliminary data.</text>
</comment>
<accession>A0A9Q1Q6L3</accession>
<reference evidence="1" key="1">
    <citation type="submission" date="2022-04" db="EMBL/GenBank/DDBJ databases">
        <title>Carnegiea gigantea Genome sequencing and assembly v2.</title>
        <authorList>
            <person name="Copetti D."/>
            <person name="Sanderson M.J."/>
            <person name="Burquez A."/>
            <person name="Wojciechowski M.F."/>
        </authorList>
    </citation>
    <scope>NUCLEOTIDE SEQUENCE</scope>
    <source>
        <strain evidence="1">SGP5-SGP5p</strain>
        <tissue evidence="1">Aerial part</tissue>
    </source>
</reference>
<dbReference type="Proteomes" id="UP001153076">
    <property type="component" value="Unassembled WGS sequence"/>
</dbReference>
<dbReference type="PANTHER" id="PTHR34835:SF90">
    <property type="entry name" value="AMINOTRANSFERASE-LIKE PLANT MOBILE DOMAIN-CONTAINING PROTEIN"/>
    <property type="match status" value="1"/>
</dbReference>
<organism evidence="1 2">
    <name type="scientific">Carnegiea gigantea</name>
    <dbReference type="NCBI Taxonomy" id="171969"/>
    <lineage>
        <taxon>Eukaryota</taxon>
        <taxon>Viridiplantae</taxon>
        <taxon>Streptophyta</taxon>
        <taxon>Embryophyta</taxon>
        <taxon>Tracheophyta</taxon>
        <taxon>Spermatophyta</taxon>
        <taxon>Magnoliopsida</taxon>
        <taxon>eudicotyledons</taxon>
        <taxon>Gunneridae</taxon>
        <taxon>Pentapetalae</taxon>
        <taxon>Caryophyllales</taxon>
        <taxon>Cactineae</taxon>
        <taxon>Cactaceae</taxon>
        <taxon>Cactoideae</taxon>
        <taxon>Echinocereeae</taxon>
        <taxon>Carnegiea</taxon>
    </lineage>
</organism>
<dbReference type="OrthoDB" id="1305300at2759"/>
<dbReference type="AlphaFoldDB" id="A0A9Q1Q6L3"/>
<evidence type="ECO:0000313" key="1">
    <source>
        <dbReference type="EMBL" id="KAJ8430873.1"/>
    </source>
</evidence>
<sequence>MSPKALRQVIENLNNKRNEAIKGIGFRDFLYLQADMIPGKLALWLVRHFNTCSSSLPLTHGRIRVTEHDVHMMLGLRNGPLKVVEPKSESKWPKRDSIHKCMEVIEMMQGQVNGGEDFRRNLVMLVVSTCLHGRQRGEVNYLIMNALVGARQFATLRGLTNDEIKSRVGQEFVIGFGRGYLENTLDKMTIIDKQEEVNEEELHGKNDEDEAKAKDETGVLELKAPFHDGKVATNLIISNSRLPVEVIIKLEEFIHGARAPLKRVRKVAVQLTSDALIGDMTNKLKSRSWVVSQDSYESEGVLMEIDAIEKHFMGSQDTVHDFLKFTPPSFTPGEKEALPKGVVIADSEPNILTEKVQVDILIRCMKSSAQYSSTPLPPGTSSHSLMANFLLLFDESPIIVCSQEDNYAFVDRSMIRIVKPDLEI</sequence>
<dbReference type="PANTHER" id="PTHR34835">
    <property type="entry name" value="OS07G0283600 PROTEIN-RELATED"/>
    <property type="match status" value="1"/>
</dbReference>
<proteinExistence type="predicted"/>
<gene>
    <name evidence="1" type="ORF">Cgig2_011336</name>
</gene>
<protein>
    <submittedName>
        <fullName evidence="1">Uncharacterized protein</fullName>
    </submittedName>
</protein>